<feature type="compositionally biased region" description="Polar residues" evidence="1">
    <location>
        <begin position="1"/>
        <end position="10"/>
    </location>
</feature>
<protein>
    <submittedName>
        <fullName evidence="2">Uncharacterized protein</fullName>
    </submittedName>
</protein>
<gene>
    <name evidence="2" type="ORF">HETSPECPRED_006141</name>
</gene>
<evidence type="ECO:0000256" key="1">
    <source>
        <dbReference type="SAM" id="MobiDB-lite"/>
    </source>
</evidence>
<name>A0A8H3EKS6_9LECA</name>
<proteinExistence type="predicted"/>
<evidence type="ECO:0000313" key="2">
    <source>
        <dbReference type="EMBL" id="CAF9906313.1"/>
    </source>
</evidence>
<dbReference type="EMBL" id="CAJPDS010000004">
    <property type="protein sequence ID" value="CAF9906313.1"/>
    <property type="molecule type" value="Genomic_DNA"/>
</dbReference>
<sequence>MLSKANSSCSEDSEDQTYQFHVYGPTPRHNPASPRNSLPWSPYSVAEHLIADPPPSDESLIGNLESNGIHCVPSPVKDICGPCLTKRQTSPIKACLRTLLPDLTEIFLPSCLLEQHNEDKLKAFCRAKVFAWTENQMEVQVTCGIGNNISCLVQEIQPNGPSLLMQNQYRKNLDTNDYELVPVPSPPIGMRLIQVPEWQKSLDGYLDDLLQNGFHAFPDLCIQGSDCEVQRDLIHVLYGHYLLTRDPLLGLSLKLVVVTYIMTHCWTLVEDTKDEVYRRLIAKPATPFGIHTCPRWLNKQLKYLMASLHKEIMRTVLEKLHRTLRNSSKTSWAAAFATLLILSITTESMQVAVRCKEDTDVVEDLISQWAKRPTQFVVDMDSKLDEVVCLFHAKYGKFDPAERATYPQNLEKSSRDLALAINSIIEKHREQ</sequence>
<reference evidence="2" key="1">
    <citation type="submission" date="2021-03" db="EMBL/GenBank/DDBJ databases">
        <authorList>
            <person name="Tagirdzhanova G."/>
        </authorList>
    </citation>
    <scope>NUCLEOTIDE SEQUENCE</scope>
</reference>
<accession>A0A8H3EKS6</accession>
<feature type="region of interest" description="Disordered" evidence="1">
    <location>
        <begin position="1"/>
        <end position="36"/>
    </location>
</feature>
<dbReference type="OrthoDB" id="4226666at2759"/>
<dbReference type="AlphaFoldDB" id="A0A8H3EKS6"/>
<dbReference type="InterPro" id="IPR052973">
    <property type="entry name" value="Fungal_sec-metab_reg_TF"/>
</dbReference>
<comment type="caution">
    <text evidence="2">The sequence shown here is derived from an EMBL/GenBank/DDBJ whole genome shotgun (WGS) entry which is preliminary data.</text>
</comment>
<evidence type="ECO:0000313" key="3">
    <source>
        <dbReference type="Proteomes" id="UP000664521"/>
    </source>
</evidence>
<organism evidence="2 3">
    <name type="scientific">Heterodermia speciosa</name>
    <dbReference type="NCBI Taxonomy" id="116794"/>
    <lineage>
        <taxon>Eukaryota</taxon>
        <taxon>Fungi</taxon>
        <taxon>Dikarya</taxon>
        <taxon>Ascomycota</taxon>
        <taxon>Pezizomycotina</taxon>
        <taxon>Lecanoromycetes</taxon>
        <taxon>OSLEUM clade</taxon>
        <taxon>Lecanoromycetidae</taxon>
        <taxon>Caliciales</taxon>
        <taxon>Physciaceae</taxon>
        <taxon>Heterodermia</taxon>
    </lineage>
</organism>
<keyword evidence="3" id="KW-1185">Reference proteome</keyword>
<dbReference type="PANTHER" id="PTHR35392:SF1">
    <property type="entry name" value="ZN(II)2CYS6 TRANSCRIPTION FACTOR (EUROFUNG)"/>
    <property type="match status" value="1"/>
</dbReference>
<dbReference type="PANTHER" id="PTHR35392">
    <property type="entry name" value="ZN(II)2CYS6 TRANSCRIPTION FACTOR (EUROFUNG)-RELATED-RELATED"/>
    <property type="match status" value="1"/>
</dbReference>
<dbReference type="Proteomes" id="UP000664521">
    <property type="component" value="Unassembled WGS sequence"/>
</dbReference>